<proteinExistence type="predicted"/>
<dbReference type="EMBL" id="BAABHF010000046">
    <property type="protein sequence ID" value="GAA4511856.1"/>
    <property type="molecule type" value="Genomic_DNA"/>
</dbReference>
<organism evidence="1 2">
    <name type="scientific">Actinoallomurus oryzae</name>
    <dbReference type="NCBI Taxonomy" id="502180"/>
    <lineage>
        <taxon>Bacteria</taxon>
        <taxon>Bacillati</taxon>
        <taxon>Actinomycetota</taxon>
        <taxon>Actinomycetes</taxon>
        <taxon>Streptosporangiales</taxon>
        <taxon>Thermomonosporaceae</taxon>
        <taxon>Actinoallomurus</taxon>
    </lineage>
</organism>
<evidence type="ECO:0000313" key="1">
    <source>
        <dbReference type="EMBL" id="GAA4511856.1"/>
    </source>
</evidence>
<protein>
    <submittedName>
        <fullName evidence="1">Uncharacterized protein</fullName>
    </submittedName>
</protein>
<comment type="caution">
    <text evidence="1">The sequence shown here is derived from an EMBL/GenBank/DDBJ whole genome shotgun (WGS) entry which is preliminary data.</text>
</comment>
<keyword evidence="2" id="KW-1185">Reference proteome</keyword>
<gene>
    <name evidence="1" type="ORF">GCM10023191_076590</name>
</gene>
<name>A0ABP8QWG7_9ACTN</name>
<reference evidence="2" key="1">
    <citation type="journal article" date="2019" name="Int. J. Syst. Evol. Microbiol.">
        <title>The Global Catalogue of Microorganisms (GCM) 10K type strain sequencing project: providing services to taxonomists for standard genome sequencing and annotation.</title>
        <authorList>
            <consortium name="The Broad Institute Genomics Platform"/>
            <consortium name="The Broad Institute Genome Sequencing Center for Infectious Disease"/>
            <person name="Wu L."/>
            <person name="Ma J."/>
        </authorList>
    </citation>
    <scope>NUCLEOTIDE SEQUENCE [LARGE SCALE GENOMIC DNA]</scope>
    <source>
        <strain evidence="2">JCM 17933</strain>
    </source>
</reference>
<dbReference type="Proteomes" id="UP001500503">
    <property type="component" value="Unassembled WGS sequence"/>
</dbReference>
<evidence type="ECO:0000313" key="2">
    <source>
        <dbReference type="Proteomes" id="UP001500503"/>
    </source>
</evidence>
<accession>A0ABP8QWG7</accession>
<sequence length="71" mass="7228">MRDESTSRGRVAARTSRCVETTSAPVSSGTVAAAAVPERVCGDDVAERIVEAVRSGAGTVVPDASLKPLTV</sequence>